<feature type="domain" description="Phosphoribosyltransferase" evidence="3">
    <location>
        <begin position="7"/>
        <end position="149"/>
    </location>
</feature>
<evidence type="ECO:0000313" key="4">
    <source>
        <dbReference type="EMBL" id="ADY01641.1"/>
    </source>
</evidence>
<organism evidence="4 5">
    <name type="scientific">Vulcanisaeta moutnovskia (strain 768-28)</name>
    <dbReference type="NCBI Taxonomy" id="985053"/>
    <lineage>
        <taxon>Archaea</taxon>
        <taxon>Thermoproteota</taxon>
        <taxon>Thermoprotei</taxon>
        <taxon>Thermoproteales</taxon>
        <taxon>Thermoproteaceae</taxon>
        <taxon>Vulcanisaeta</taxon>
    </lineage>
</organism>
<evidence type="ECO:0000256" key="1">
    <source>
        <dbReference type="ARBA" id="ARBA00022676"/>
    </source>
</evidence>
<protein>
    <submittedName>
        <fullName evidence="4">Phosphoribosyltransferase</fullName>
    </submittedName>
</protein>
<accession>F0QT52</accession>
<dbReference type="SUPFAM" id="SSF53271">
    <property type="entry name" value="PRTase-like"/>
    <property type="match status" value="1"/>
</dbReference>
<dbReference type="eggNOG" id="arCOG00040">
    <property type="taxonomic scope" value="Archaea"/>
</dbReference>
<dbReference type="Proteomes" id="UP000007485">
    <property type="component" value="Chromosome"/>
</dbReference>
<evidence type="ECO:0000259" key="3">
    <source>
        <dbReference type="Pfam" id="PF00156"/>
    </source>
</evidence>
<name>F0QT52_VULM7</name>
<dbReference type="InterPro" id="IPR029057">
    <property type="entry name" value="PRTase-like"/>
</dbReference>
<keyword evidence="2" id="KW-0808">Transferase</keyword>
<reference evidence="4 5" key="1">
    <citation type="journal article" date="2011" name="J. Bacteriol.">
        <title>Complete genome sequence of 'Vulcanisaeta moutnovskia' strain 768-28, a novel member of the hyperthermophilic crenarchaeal genus vulcanisaeta.</title>
        <authorList>
            <person name="Gumerov V.M."/>
            <person name="Mardanov A.V."/>
            <person name="Beletsky A.V."/>
            <person name="Prokofeva M.I."/>
            <person name="Bonch-Osmolovskaya E.A."/>
            <person name="Ravin N.V."/>
            <person name="Skryabin K.G."/>
        </authorList>
    </citation>
    <scope>NUCLEOTIDE SEQUENCE [LARGE SCALE GENOMIC DNA]</scope>
    <source>
        <strain evidence="4 5">768-28</strain>
    </source>
</reference>
<dbReference type="EMBL" id="CP002529">
    <property type="protein sequence ID" value="ADY01641.1"/>
    <property type="molecule type" value="Genomic_DNA"/>
</dbReference>
<dbReference type="AlphaFoldDB" id="F0QT52"/>
<keyword evidence="5" id="KW-1185">Reference proteome</keyword>
<dbReference type="Gene3D" id="3.40.50.2020">
    <property type="match status" value="1"/>
</dbReference>
<dbReference type="PANTHER" id="PTHR43363">
    <property type="entry name" value="HYPOXANTHINE PHOSPHORIBOSYLTRANSFERASE"/>
    <property type="match status" value="1"/>
</dbReference>
<dbReference type="InterPro" id="IPR000836">
    <property type="entry name" value="PRTase_dom"/>
</dbReference>
<dbReference type="Pfam" id="PF00156">
    <property type="entry name" value="Pribosyltran"/>
    <property type="match status" value="1"/>
</dbReference>
<sequence>MEFLVLNWQRLTDLALDLSLMIRDSGYRPDSVVAILRGGYMVGKLVSDFLGVEDLVVLGLTSYGTRVGQGEEPIITYPIIHDLRGRSALIVDDVADTGKTLAAAKDLLRFYGAGEVRTATLYVKPWSRVKPNYYVDTTDRWIVFPWEVGEVVRNRLRDLDLDHIVNELDLVHYFGEDFVNKLIKLLH</sequence>
<dbReference type="OrthoDB" id="4952at2157"/>
<dbReference type="CDD" id="cd06223">
    <property type="entry name" value="PRTases_typeI"/>
    <property type="match status" value="1"/>
</dbReference>
<dbReference type="HOGENOM" id="CLU_080904_0_1_2"/>
<dbReference type="PANTHER" id="PTHR43363:SF1">
    <property type="entry name" value="HYPOXANTHINE-GUANINE PHOSPHORIBOSYLTRANSFERASE"/>
    <property type="match status" value="1"/>
</dbReference>
<gene>
    <name evidence="4" type="ordered locus">VMUT_1436</name>
</gene>
<dbReference type="RefSeq" id="WP_013604803.1">
    <property type="nucleotide sequence ID" value="NC_015151.1"/>
</dbReference>
<evidence type="ECO:0000256" key="2">
    <source>
        <dbReference type="ARBA" id="ARBA00022679"/>
    </source>
</evidence>
<dbReference type="GeneID" id="10289088"/>
<evidence type="ECO:0000313" key="5">
    <source>
        <dbReference type="Proteomes" id="UP000007485"/>
    </source>
</evidence>
<dbReference type="STRING" id="985053.VMUT_1436"/>
<keyword evidence="1 4" id="KW-0328">Glycosyltransferase</keyword>
<dbReference type="KEGG" id="vmo:VMUT_1436"/>
<proteinExistence type="predicted"/>
<dbReference type="GO" id="GO:0016757">
    <property type="term" value="F:glycosyltransferase activity"/>
    <property type="evidence" value="ECO:0007669"/>
    <property type="project" value="UniProtKB-KW"/>
</dbReference>